<proteinExistence type="predicted"/>
<keyword evidence="1" id="KW-1133">Transmembrane helix</keyword>
<organism evidence="3 4">
    <name type="scientific">Psychroflexus halocasei</name>
    <dbReference type="NCBI Taxonomy" id="908615"/>
    <lineage>
        <taxon>Bacteria</taxon>
        <taxon>Pseudomonadati</taxon>
        <taxon>Bacteroidota</taxon>
        <taxon>Flavobacteriia</taxon>
        <taxon>Flavobacteriales</taxon>
        <taxon>Flavobacteriaceae</taxon>
        <taxon>Psychroflexus</taxon>
    </lineage>
</organism>
<keyword evidence="1" id="KW-0472">Membrane</keyword>
<feature type="transmembrane region" description="Helical" evidence="1">
    <location>
        <begin position="160"/>
        <end position="178"/>
    </location>
</feature>
<keyword evidence="4" id="KW-1185">Reference proteome</keyword>
<sequence>MKKINLFAASVVTLFVFPAVAFVVGHFSDSFDYFSIFPEFFSGLSIGVGLLFGLIASGLGILLLKLDIFKNVKSFYSEIFADVEIKTPDIIFYSLCAGIGEEIFFRGMLQEFFGIWPVAIFFVLIHGYLNFKDWKKSIYGVFLILISAGFGYLYEYFDIYAAILAHTIYDIFMFKLLLKSKEKQT</sequence>
<feature type="transmembrane region" description="Helical" evidence="1">
    <location>
        <begin position="138"/>
        <end position="154"/>
    </location>
</feature>
<reference evidence="3 4" key="1">
    <citation type="submission" date="2016-10" db="EMBL/GenBank/DDBJ databases">
        <authorList>
            <person name="de Groot N.N."/>
        </authorList>
    </citation>
    <scope>NUCLEOTIDE SEQUENCE [LARGE SCALE GENOMIC DNA]</scope>
    <source>
        <strain evidence="3 4">DSM 23581</strain>
    </source>
</reference>
<dbReference type="GO" id="GO:0080120">
    <property type="term" value="P:CAAX-box protein maturation"/>
    <property type="evidence" value="ECO:0007669"/>
    <property type="project" value="UniProtKB-ARBA"/>
</dbReference>
<accession>A0A1H4D1R5</accession>
<dbReference type="STRING" id="908615.SAMN05421540_10975"/>
<feature type="domain" description="CAAX prenyl protease 2/Lysostaphin resistance protein A-like" evidence="2">
    <location>
        <begin position="88"/>
        <end position="171"/>
    </location>
</feature>
<evidence type="ECO:0000256" key="1">
    <source>
        <dbReference type="SAM" id="Phobius"/>
    </source>
</evidence>
<name>A0A1H4D1R5_9FLAO</name>
<gene>
    <name evidence="3" type="ORF">SAMN05421540_10975</name>
</gene>
<dbReference type="GO" id="GO:0004175">
    <property type="term" value="F:endopeptidase activity"/>
    <property type="evidence" value="ECO:0007669"/>
    <property type="project" value="UniProtKB-ARBA"/>
</dbReference>
<dbReference type="RefSeq" id="WP_093245053.1">
    <property type="nucleotide sequence ID" value="NZ_FNQF01000009.1"/>
</dbReference>
<feature type="transmembrane region" description="Helical" evidence="1">
    <location>
        <begin position="90"/>
        <end position="107"/>
    </location>
</feature>
<evidence type="ECO:0000313" key="4">
    <source>
        <dbReference type="Proteomes" id="UP000198820"/>
    </source>
</evidence>
<protein>
    <recommendedName>
        <fullName evidence="2">CAAX prenyl protease 2/Lysostaphin resistance protein A-like domain-containing protein</fullName>
    </recommendedName>
</protein>
<keyword evidence="1" id="KW-0812">Transmembrane</keyword>
<evidence type="ECO:0000259" key="2">
    <source>
        <dbReference type="Pfam" id="PF02517"/>
    </source>
</evidence>
<dbReference type="InterPro" id="IPR003675">
    <property type="entry name" value="Rce1/LyrA-like_dom"/>
</dbReference>
<dbReference type="EMBL" id="FNQF01000009">
    <property type="protein sequence ID" value="SEA66476.1"/>
    <property type="molecule type" value="Genomic_DNA"/>
</dbReference>
<dbReference type="Proteomes" id="UP000198820">
    <property type="component" value="Unassembled WGS sequence"/>
</dbReference>
<evidence type="ECO:0000313" key="3">
    <source>
        <dbReference type="EMBL" id="SEA66476.1"/>
    </source>
</evidence>
<feature type="transmembrane region" description="Helical" evidence="1">
    <location>
        <begin position="45"/>
        <end position="69"/>
    </location>
</feature>
<dbReference type="AlphaFoldDB" id="A0A1H4D1R5"/>
<feature type="transmembrane region" description="Helical" evidence="1">
    <location>
        <begin position="113"/>
        <end position="131"/>
    </location>
</feature>
<dbReference type="Pfam" id="PF02517">
    <property type="entry name" value="Rce1-like"/>
    <property type="match status" value="1"/>
</dbReference>